<evidence type="ECO:0000313" key="14">
    <source>
        <dbReference type="EMBL" id="KXN69109.1"/>
    </source>
</evidence>
<keyword evidence="11" id="KW-0472">Membrane</keyword>
<evidence type="ECO:0000256" key="9">
    <source>
        <dbReference type="PIRSR" id="PIRSR640255-2"/>
    </source>
</evidence>
<evidence type="ECO:0000256" key="11">
    <source>
        <dbReference type="SAM" id="Phobius"/>
    </source>
</evidence>
<dbReference type="SMART" id="SM00477">
    <property type="entry name" value="NUC"/>
    <property type="match status" value="1"/>
</dbReference>
<feature type="domain" description="ENPP1-3/EXOG-like endonuclease/phosphodiesterase" evidence="12">
    <location>
        <begin position="87"/>
        <end position="301"/>
    </location>
</feature>
<evidence type="ECO:0000256" key="3">
    <source>
        <dbReference type="ARBA" id="ARBA00022722"/>
    </source>
</evidence>
<keyword evidence="4 9" id="KW-0479">Metal-binding</keyword>
<dbReference type="InterPro" id="IPR040255">
    <property type="entry name" value="Non-specific_endonuclease"/>
</dbReference>
<dbReference type="GO" id="GO:0004521">
    <property type="term" value="F:RNA endonuclease activity"/>
    <property type="evidence" value="ECO:0007669"/>
    <property type="project" value="TreeGrafter"/>
</dbReference>
<sequence length="327" mass="36295">MKDNYSYNKRSNKFLLQVGLFLGGTTLGMLGMHMYQSGSNGNSVHSVVNNAQGQHRLAARAIPQADAAATQWEGVNIPETVTDILTRQGFITGYNRQTRNPNWVLEHLNKERLISNADRDDSKFIEDTNVPAQFRALLKDYSKSGYDRGHQAPAGDIKFNQDAMDETFYLTNMCPQVGVGFNRQYWAYFEQFCRNLVGDFTDVYVVTGPLYLPKKDAKFPNPDKYYVQYEVIGNPPNVAVPTHFFKVILAKSAKGGAPSLGGFVLPNIAISNDKPLTDFVVPVNEIEKSSGSIFFSEFGADKVSKLPHLCTTTTCKVSKSGNFNSTA</sequence>
<evidence type="ECO:0000256" key="7">
    <source>
        <dbReference type="ARBA" id="ARBA00022842"/>
    </source>
</evidence>
<dbReference type="PANTHER" id="PTHR13966:SF5">
    <property type="entry name" value="ENDONUCLEASE G, MITOCHONDRIAL"/>
    <property type="match status" value="1"/>
</dbReference>
<dbReference type="CDD" id="cd00091">
    <property type="entry name" value="NUC"/>
    <property type="match status" value="1"/>
</dbReference>
<accession>A0A137P2H7</accession>
<keyword evidence="5 10" id="KW-0255">Endonuclease</keyword>
<dbReference type="Proteomes" id="UP000070444">
    <property type="component" value="Unassembled WGS sequence"/>
</dbReference>
<keyword evidence="15" id="KW-1185">Reference proteome</keyword>
<dbReference type="SMART" id="SM00892">
    <property type="entry name" value="Endonuclease_NS"/>
    <property type="match status" value="1"/>
</dbReference>
<organism evidence="14 15">
    <name type="scientific">Conidiobolus coronatus (strain ATCC 28846 / CBS 209.66 / NRRL 28638)</name>
    <name type="common">Delacroixia coronata</name>
    <dbReference type="NCBI Taxonomy" id="796925"/>
    <lineage>
        <taxon>Eukaryota</taxon>
        <taxon>Fungi</taxon>
        <taxon>Fungi incertae sedis</taxon>
        <taxon>Zoopagomycota</taxon>
        <taxon>Entomophthoromycotina</taxon>
        <taxon>Entomophthoromycetes</taxon>
        <taxon>Entomophthorales</taxon>
        <taxon>Ancylistaceae</taxon>
        <taxon>Conidiobolus</taxon>
    </lineage>
</organism>
<evidence type="ECO:0000256" key="5">
    <source>
        <dbReference type="ARBA" id="ARBA00022759"/>
    </source>
</evidence>
<evidence type="ECO:0000256" key="10">
    <source>
        <dbReference type="RuleBase" id="RU366055"/>
    </source>
</evidence>
<dbReference type="GO" id="GO:0006309">
    <property type="term" value="P:apoptotic DNA fragmentation"/>
    <property type="evidence" value="ECO:0007669"/>
    <property type="project" value="TreeGrafter"/>
</dbReference>
<dbReference type="PANTHER" id="PTHR13966">
    <property type="entry name" value="ENDONUCLEASE RELATED"/>
    <property type="match status" value="1"/>
</dbReference>
<dbReference type="PROSITE" id="PS01070">
    <property type="entry name" value="NUCLEASE_NON_SPEC"/>
    <property type="match status" value="1"/>
</dbReference>
<dbReference type="GO" id="GO:0046872">
    <property type="term" value="F:metal ion binding"/>
    <property type="evidence" value="ECO:0007669"/>
    <property type="project" value="UniProtKB-KW"/>
</dbReference>
<name>A0A137P2H7_CONC2</name>
<reference evidence="14 15" key="1">
    <citation type="journal article" date="2015" name="Genome Biol. Evol.">
        <title>Phylogenomic analyses indicate that early fungi evolved digesting cell walls of algal ancestors of land plants.</title>
        <authorList>
            <person name="Chang Y."/>
            <person name="Wang S."/>
            <person name="Sekimoto S."/>
            <person name="Aerts A.L."/>
            <person name="Choi C."/>
            <person name="Clum A."/>
            <person name="LaButti K.M."/>
            <person name="Lindquist E.A."/>
            <person name="Yee Ngan C."/>
            <person name="Ohm R.A."/>
            <person name="Salamov A.A."/>
            <person name="Grigoriev I.V."/>
            <person name="Spatafora J.W."/>
            <person name="Berbee M.L."/>
        </authorList>
    </citation>
    <scope>NUCLEOTIDE SEQUENCE [LARGE SCALE GENOMIC DNA]</scope>
    <source>
        <strain evidence="14 15">NRRL 28638</strain>
    </source>
</reference>
<evidence type="ECO:0000256" key="1">
    <source>
        <dbReference type="ARBA" id="ARBA00001946"/>
    </source>
</evidence>
<dbReference type="GO" id="GO:0000014">
    <property type="term" value="F:single-stranded DNA endodeoxyribonuclease activity"/>
    <property type="evidence" value="ECO:0007669"/>
    <property type="project" value="TreeGrafter"/>
</dbReference>
<evidence type="ECO:0000313" key="15">
    <source>
        <dbReference type="Proteomes" id="UP000070444"/>
    </source>
</evidence>
<gene>
    <name evidence="14" type="ORF">CONCODRAFT_86092</name>
</gene>
<feature type="active site" description="Proton acceptor" evidence="8">
    <location>
        <position position="150"/>
    </location>
</feature>
<dbReference type="GO" id="GO:0005634">
    <property type="term" value="C:nucleus"/>
    <property type="evidence" value="ECO:0007669"/>
    <property type="project" value="TreeGrafter"/>
</dbReference>
<keyword evidence="7" id="KW-0460">Magnesium</keyword>
<feature type="transmembrane region" description="Helical" evidence="11">
    <location>
        <begin position="14"/>
        <end position="35"/>
    </location>
</feature>
<dbReference type="InterPro" id="IPR044925">
    <property type="entry name" value="His-Me_finger_sf"/>
</dbReference>
<comment type="similarity">
    <text evidence="2 10">Belongs to the DNA/RNA non-specific endonuclease family.</text>
</comment>
<evidence type="ECO:0000256" key="4">
    <source>
        <dbReference type="ARBA" id="ARBA00022723"/>
    </source>
</evidence>
<evidence type="ECO:0000259" key="12">
    <source>
        <dbReference type="SMART" id="SM00477"/>
    </source>
</evidence>
<protein>
    <recommendedName>
        <fullName evidence="10">Endonuclease</fullName>
        <ecNumber evidence="10">3.1.30.-</ecNumber>
    </recommendedName>
</protein>
<dbReference type="OrthoDB" id="5418055at2759"/>
<evidence type="ECO:0000256" key="6">
    <source>
        <dbReference type="ARBA" id="ARBA00022801"/>
    </source>
</evidence>
<dbReference type="Pfam" id="PF01223">
    <property type="entry name" value="Endonuclease_NS"/>
    <property type="match status" value="1"/>
</dbReference>
<dbReference type="STRING" id="796925.A0A137P2H7"/>
<feature type="domain" description="DNA/RNA non-specific endonuclease/pyrophosphatase/phosphodiesterase" evidence="13">
    <location>
        <begin position="86"/>
        <end position="298"/>
    </location>
</feature>
<dbReference type="EC" id="3.1.30.-" evidence="10"/>
<proteinExistence type="inferred from homology"/>
<dbReference type="GO" id="GO:0005743">
    <property type="term" value="C:mitochondrial inner membrane"/>
    <property type="evidence" value="ECO:0007669"/>
    <property type="project" value="TreeGrafter"/>
</dbReference>
<dbReference type="InterPro" id="IPR018524">
    <property type="entry name" value="DNA/RNA_endonuclease_AS"/>
</dbReference>
<keyword evidence="11" id="KW-1133">Transmembrane helix</keyword>
<feature type="binding site" evidence="9">
    <location>
        <position position="182"/>
    </location>
    <ligand>
        <name>Mg(2+)</name>
        <dbReference type="ChEBI" id="CHEBI:18420"/>
        <note>catalytic</note>
    </ligand>
</feature>
<evidence type="ECO:0000256" key="2">
    <source>
        <dbReference type="ARBA" id="ARBA00010052"/>
    </source>
</evidence>
<keyword evidence="11" id="KW-0812">Transmembrane</keyword>
<dbReference type="InterPro" id="IPR020821">
    <property type="entry name" value="ENPP1-3/EXOG-like_nuc-like"/>
</dbReference>
<dbReference type="EMBL" id="KQ964547">
    <property type="protein sequence ID" value="KXN69109.1"/>
    <property type="molecule type" value="Genomic_DNA"/>
</dbReference>
<keyword evidence="6 10" id="KW-0378">Hydrolase</keyword>
<dbReference type="AlphaFoldDB" id="A0A137P2H7"/>
<dbReference type="InterPro" id="IPR001604">
    <property type="entry name" value="Endo_G_ENPP1-like_dom"/>
</dbReference>
<dbReference type="GO" id="GO:0003676">
    <property type="term" value="F:nucleic acid binding"/>
    <property type="evidence" value="ECO:0007669"/>
    <property type="project" value="InterPro"/>
</dbReference>
<keyword evidence="3 10" id="KW-0540">Nuclease</keyword>
<dbReference type="SUPFAM" id="SSF54060">
    <property type="entry name" value="His-Me finger endonucleases"/>
    <property type="match status" value="1"/>
</dbReference>
<evidence type="ECO:0000259" key="13">
    <source>
        <dbReference type="SMART" id="SM00892"/>
    </source>
</evidence>
<dbReference type="InterPro" id="IPR044929">
    <property type="entry name" value="DNA/RNA_non-sp_Endonuclease_sf"/>
</dbReference>
<dbReference type="OMA" id="YVMPNQV"/>
<dbReference type="Gene3D" id="3.40.570.10">
    <property type="entry name" value="Extracellular Endonuclease, subunit A"/>
    <property type="match status" value="1"/>
</dbReference>
<comment type="cofactor">
    <cofactor evidence="1 10">
        <name>Mg(2+)</name>
        <dbReference type="ChEBI" id="CHEBI:18420"/>
    </cofactor>
</comment>
<evidence type="ECO:0000256" key="8">
    <source>
        <dbReference type="PIRSR" id="PIRSR640255-1"/>
    </source>
</evidence>